<evidence type="ECO:0000313" key="3">
    <source>
        <dbReference type="Proteomes" id="UP000199451"/>
    </source>
</evidence>
<sequence>MNDRGQTTLDYAMGMGIFLVAIVGVFAFLPSIFTPLSDGPGTHAIVADRSADQLSERLLVESVSRPSVLDERCTAAFFDGNTPAACRFDEAGDNLRDALGAGPFTNVNVTIENPNGIRTLSSGGTNVRLAAGPRTPTTGSVVTSRRFVSLAGEKNQLYVSVW</sequence>
<feature type="transmembrane region" description="Helical" evidence="1">
    <location>
        <begin position="12"/>
        <end position="33"/>
    </location>
</feature>
<name>A0A1G9R5A0_9EURY</name>
<organism evidence="2 3">
    <name type="scientific">Halogranum gelatinilyticum</name>
    <dbReference type="NCBI Taxonomy" id="660521"/>
    <lineage>
        <taxon>Archaea</taxon>
        <taxon>Methanobacteriati</taxon>
        <taxon>Methanobacteriota</taxon>
        <taxon>Stenosarchaea group</taxon>
        <taxon>Halobacteria</taxon>
        <taxon>Halobacteriales</taxon>
        <taxon>Haloferacaceae</taxon>
    </lineage>
</organism>
<evidence type="ECO:0000256" key="1">
    <source>
        <dbReference type="SAM" id="Phobius"/>
    </source>
</evidence>
<gene>
    <name evidence="2" type="ORF">SAMN04487949_1181</name>
</gene>
<dbReference type="OrthoDB" id="125215at2157"/>
<proteinExistence type="predicted"/>
<dbReference type="AlphaFoldDB" id="A0A1G9R5A0"/>
<protein>
    <submittedName>
        <fullName evidence="2">Uncharacterized protein</fullName>
    </submittedName>
</protein>
<keyword evidence="1" id="KW-1133">Transmembrane helix</keyword>
<keyword evidence="1" id="KW-0472">Membrane</keyword>
<dbReference type="STRING" id="660521.SAMN04487949_1181"/>
<evidence type="ECO:0000313" key="2">
    <source>
        <dbReference type="EMBL" id="SDM18290.1"/>
    </source>
</evidence>
<keyword evidence="1" id="KW-0812">Transmembrane</keyword>
<dbReference type="RefSeq" id="WP_089694976.1">
    <property type="nucleotide sequence ID" value="NZ_FNHL01000001.1"/>
</dbReference>
<dbReference type="EMBL" id="FNHL01000001">
    <property type="protein sequence ID" value="SDM18290.1"/>
    <property type="molecule type" value="Genomic_DNA"/>
</dbReference>
<accession>A0A1G9R5A0</accession>
<dbReference type="Proteomes" id="UP000199451">
    <property type="component" value="Unassembled WGS sequence"/>
</dbReference>
<dbReference type="Pfam" id="PF23958">
    <property type="entry name" value="DUF7287"/>
    <property type="match status" value="1"/>
</dbReference>
<reference evidence="3" key="1">
    <citation type="submission" date="2016-10" db="EMBL/GenBank/DDBJ databases">
        <authorList>
            <person name="Varghese N."/>
            <person name="Submissions S."/>
        </authorList>
    </citation>
    <scope>NUCLEOTIDE SEQUENCE [LARGE SCALE GENOMIC DNA]</scope>
    <source>
        <strain evidence="3">CGMCC 1.10119</strain>
    </source>
</reference>
<dbReference type="InterPro" id="IPR056613">
    <property type="entry name" value="DUF7287"/>
</dbReference>
<keyword evidence="3" id="KW-1185">Reference proteome</keyword>